<organism evidence="5 6">
    <name type="scientific">Daucus carota subsp. sativus</name>
    <name type="common">Carrot</name>
    <dbReference type="NCBI Taxonomy" id="79200"/>
    <lineage>
        <taxon>Eukaryota</taxon>
        <taxon>Viridiplantae</taxon>
        <taxon>Streptophyta</taxon>
        <taxon>Embryophyta</taxon>
        <taxon>Tracheophyta</taxon>
        <taxon>Spermatophyta</taxon>
        <taxon>Magnoliopsida</taxon>
        <taxon>eudicotyledons</taxon>
        <taxon>Gunneridae</taxon>
        <taxon>Pentapetalae</taxon>
        <taxon>asterids</taxon>
        <taxon>campanulids</taxon>
        <taxon>Apiales</taxon>
        <taxon>Apiaceae</taxon>
        <taxon>Apioideae</taxon>
        <taxon>Scandiceae</taxon>
        <taxon>Daucinae</taxon>
        <taxon>Daucus</taxon>
        <taxon>Daucus sect. Daucus</taxon>
    </lineage>
</organism>
<evidence type="ECO:0000256" key="2">
    <source>
        <dbReference type="SAM" id="MobiDB-lite"/>
    </source>
</evidence>
<dbReference type="Gene3D" id="3.40.50.1820">
    <property type="entry name" value="alpha/beta hydrolase"/>
    <property type="match status" value="1"/>
</dbReference>
<dbReference type="Pfam" id="PF01764">
    <property type="entry name" value="Lipase_3"/>
    <property type="match status" value="1"/>
</dbReference>
<proteinExistence type="predicted"/>
<dbReference type="CDD" id="cd00519">
    <property type="entry name" value="Lipase_3"/>
    <property type="match status" value="1"/>
</dbReference>
<dbReference type="KEGG" id="dcr:108196451"/>
<feature type="domain" description="Mono-/di-acylglycerol lipase N-terminal" evidence="4">
    <location>
        <begin position="47"/>
        <end position="125"/>
    </location>
</feature>
<dbReference type="Pfam" id="PF03893">
    <property type="entry name" value="Lipase3_N"/>
    <property type="match status" value="1"/>
</dbReference>
<dbReference type="PANTHER" id="PTHR46023:SF6">
    <property type="entry name" value="LIPASE CLASS 3 FAMILY PROTEIN"/>
    <property type="match status" value="1"/>
</dbReference>
<sequence>MAATTMATAAGMMMILYYVLSRRLSSKVGEEDNDHDENSKASRSRRIVRRTAHAPATWLETISTLTETLRFTYSETLGKWPIGDLAFGINYHMRRQGNLQVASVYAGDDCVELKGPYILADLKHYLTLLTSCILFSKKPFPVFLDTAGYNQADVLLQKPKAGILKPAFTILRDRNLKCFLLLIRGTHSIKDTLTAATGAVVPFHHSVLHDGGVSNLVLGYAHCGMVAAARWIAKLSSPFLLKALEEFPSYKVKIVGHSLGGGTAALLTYIFREQKELSSTTCITFAPAACMTWELAESGKHFITTIINGSDLVPTFSTASIDDLRSEVTASSWYNDLRDQVEHTRVLNVVYRSATALGSRLPSIASARERVAGASAFLRPVSSSTQGVMKRAQSVAQAVVPSSSTLSSWSCMGARRRIVVSSNTKEEDMPETSLISGRSRSRSPQSPKTEIVGVSDAHHVKLNAFRVVSGNEETDEEEELLSESRVKNSASNMEEITEGELLYELEMELQRGENGANKKAQEEEEAAAAREITEEEVELAVAADTIPPPSTSEIAENLQFYPPGRIMHIISVVSTDASDSGQDHLTEEHEHVGIYETNRELYSKLRLSRTMINDHYMPMYKKMIELLIRELENDNDCICSI</sequence>
<evidence type="ECO:0000259" key="4">
    <source>
        <dbReference type="Pfam" id="PF03893"/>
    </source>
</evidence>
<feature type="domain" description="Fungal lipase-type" evidence="3">
    <location>
        <begin position="181"/>
        <end position="318"/>
    </location>
</feature>
<evidence type="ECO:0008006" key="7">
    <source>
        <dbReference type="Google" id="ProtNLM"/>
    </source>
</evidence>
<dbReference type="EMBL" id="CP093349">
    <property type="protein sequence ID" value="WOH07305.1"/>
    <property type="molecule type" value="Genomic_DNA"/>
</dbReference>
<dbReference type="InterPro" id="IPR005592">
    <property type="entry name" value="Mono/diacylglycerol_lipase_N"/>
</dbReference>
<dbReference type="SUPFAM" id="SSF53474">
    <property type="entry name" value="alpha/beta-Hydrolases"/>
    <property type="match status" value="1"/>
</dbReference>
<evidence type="ECO:0000259" key="3">
    <source>
        <dbReference type="Pfam" id="PF01764"/>
    </source>
</evidence>
<accession>A0AAF0XFX0</accession>
<keyword evidence="6" id="KW-1185">Reference proteome</keyword>
<gene>
    <name evidence="5" type="ORF">DCAR_0726735</name>
</gene>
<reference evidence="5" key="1">
    <citation type="journal article" date="2016" name="Nat. Genet.">
        <title>A high-quality carrot genome assembly provides new insights into carotenoid accumulation and asterid genome evolution.</title>
        <authorList>
            <person name="Iorizzo M."/>
            <person name="Ellison S."/>
            <person name="Senalik D."/>
            <person name="Zeng P."/>
            <person name="Satapoomin P."/>
            <person name="Huang J."/>
            <person name="Bowman M."/>
            <person name="Iovene M."/>
            <person name="Sanseverino W."/>
            <person name="Cavagnaro P."/>
            <person name="Yildiz M."/>
            <person name="Macko-Podgorni A."/>
            <person name="Moranska E."/>
            <person name="Grzebelus E."/>
            <person name="Grzebelus D."/>
            <person name="Ashrafi H."/>
            <person name="Zheng Z."/>
            <person name="Cheng S."/>
            <person name="Spooner D."/>
            <person name="Van Deynze A."/>
            <person name="Simon P."/>
        </authorList>
    </citation>
    <scope>NUCLEOTIDE SEQUENCE</scope>
    <source>
        <tissue evidence="5">Leaf</tissue>
    </source>
</reference>
<evidence type="ECO:0000313" key="5">
    <source>
        <dbReference type="EMBL" id="WOH07305.1"/>
    </source>
</evidence>
<evidence type="ECO:0000256" key="1">
    <source>
        <dbReference type="ARBA" id="ARBA00022801"/>
    </source>
</evidence>
<feature type="region of interest" description="Disordered" evidence="2">
    <location>
        <begin position="470"/>
        <end position="493"/>
    </location>
</feature>
<name>A0AAF0XFX0_DAUCS</name>
<reference evidence="5" key="2">
    <citation type="submission" date="2022-03" db="EMBL/GenBank/DDBJ databases">
        <title>Draft title - Genomic analysis of global carrot germplasm unveils the trajectory of domestication and the origin of high carotenoid orange carrot.</title>
        <authorList>
            <person name="Iorizzo M."/>
            <person name="Ellison S."/>
            <person name="Senalik D."/>
            <person name="Macko-Podgorni A."/>
            <person name="Grzebelus D."/>
            <person name="Bostan H."/>
            <person name="Rolling W."/>
            <person name="Curaba J."/>
            <person name="Simon P."/>
        </authorList>
    </citation>
    <scope>NUCLEOTIDE SEQUENCE</scope>
    <source>
        <tissue evidence="5">Leaf</tissue>
    </source>
</reference>
<dbReference type="GO" id="GO:0016787">
    <property type="term" value="F:hydrolase activity"/>
    <property type="evidence" value="ECO:0007669"/>
    <property type="project" value="UniProtKB-KW"/>
</dbReference>
<dbReference type="AlphaFoldDB" id="A0AAF0XFX0"/>
<dbReference type="PANTHER" id="PTHR46023">
    <property type="entry name" value="LIPASE CLASS 3 PROTEIN-LIKE"/>
    <property type="match status" value="1"/>
</dbReference>
<protein>
    <recommendedName>
        <fullName evidence="7">Fungal lipase-like domain-containing protein</fullName>
    </recommendedName>
</protein>
<dbReference type="Proteomes" id="UP000077755">
    <property type="component" value="Chromosome 7"/>
</dbReference>
<dbReference type="InterPro" id="IPR002921">
    <property type="entry name" value="Fungal_lipase-type"/>
</dbReference>
<evidence type="ECO:0000313" key="6">
    <source>
        <dbReference type="Proteomes" id="UP000077755"/>
    </source>
</evidence>
<dbReference type="GO" id="GO:0016042">
    <property type="term" value="P:lipid catabolic process"/>
    <property type="evidence" value="ECO:0007669"/>
    <property type="project" value="InterPro"/>
</dbReference>
<feature type="region of interest" description="Disordered" evidence="2">
    <location>
        <begin position="422"/>
        <end position="451"/>
    </location>
</feature>
<feature type="compositionally biased region" description="Acidic residues" evidence="2">
    <location>
        <begin position="472"/>
        <end position="481"/>
    </location>
</feature>
<keyword evidence="1" id="KW-0378">Hydrolase</keyword>
<dbReference type="InterPro" id="IPR029058">
    <property type="entry name" value="AB_hydrolase_fold"/>
</dbReference>